<accession>A0ABQ8ZV77</accession>
<comment type="caution">
    <text evidence="1">The sequence shown here is derived from an EMBL/GenBank/DDBJ whole genome shotgun (WGS) entry which is preliminary data.</text>
</comment>
<keyword evidence="2" id="KW-1185">Reference proteome</keyword>
<reference evidence="1" key="2">
    <citation type="journal article" date="2023" name="Int. J. Mol. Sci.">
        <title>De Novo Assembly and Annotation of 11 Diverse Shrub Willow (Salix) Genomes Reveals Novel Gene Organization in Sex-Linked Regions.</title>
        <authorList>
            <person name="Hyden B."/>
            <person name="Feng K."/>
            <person name="Yates T.B."/>
            <person name="Jawdy S."/>
            <person name="Cereghino C."/>
            <person name="Smart L.B."/>
            <person name="Muchero W."/>
        </authorList>
    </citation>
    <scope>NUCLEOTIDE SEQUENCE</scope>
    <source>
        <tissue evidence="1">Shoot tip</tissue>
    </source>
</reference>
<name>A0ABQ8ZV77_9ROSI</name>
<evidence type="ECO:0000313" key="1">
    <source>
        <dbReference type="EMBL" id="KAJ6312147.1"/>
    </source>
</evidence>
<sequence length="86" mass="9460">MALKKPPVINNIPIGADDCCNDRESPCYCSPANPLVNAVSCPQTDSNYCKKILQSVVSLHGIFLVKQAPEALKQRGKLVDLRFQFV</sequence>
<protein>
    <submittedName>
        <fullName evidence="1">Uncharacterized protein</fullName>
    </submittedName>
</protein>
<reference evidence="1" key="1">
    <citation type="submission" date="2022-10" db="EMBL/GenBank/DDBJ databases">
        <authorList>
            <person name="Hyden B.L."/>
            <person name="Feng K."/>
            <person name="Yates T."/>
            <person name="Jawdy S."/>
            <person name="Smart L.B."/>
            <person name="Muchero W."/>
        </authorList>
    </citation>
    <scope>NUCLEOTIDE SEQUENCE</scope>
    <source>
        <tissue evidence="1">Shoot tip</tissue>
    </source>
</reference>
<proteinExistence type="predicted"/>
<organism evidence="1 2">
    <name type="scientific">Salix suchowensis</name>
    <dbReference type="NCBI Taxonomy" id="1278906"/>
    <lineage>
        <taxon>Eukaryota</taxon>
        <taxon>Viridiplantae</taxon>
        <taxon>Streptophyta</taxon>
        <taxon>Embryophyta</taxon>
        <taxon>Tracheophyta</taxon>
        <taxon>Spermatophyta</taxon>
        <taxon>Magnoliopsida</taxon>
        <taxon>eudicotyledons</taxon>
        <taxon>Gunneridae</taxon>
        <taxon>Pentapetalae</taxon>
        <taxon>rosids</taxon>
        <taxon>fabids</taxon>
        <taxon>Malpighiales</taxon>
        <taxon>Salicaceae</taxon>
        <taxon>Saliceae</taxon>
        <taxon>Salix</taxon>
    </lineage>
</organism>
<gene>
    <name evidence="1" type="ORF">OIU77_013824</name>
</gene>
<evidence type="ECO:0000313" key="2">
    <source>
        <dbReference type="Proteomes" id="UP001141253"/>
    </source>
</evidence>
<dbReference type="Proteomes" id="UP001141253">
    <property type="component" value="Chromosome 10"/>
</dbReference>
<dbReference type="EMBL" id="JAPFFI010000024">
    <property type="protein sequence ID" value="KAJ6312147.1"/>
    <property type="molecule type" value="Genomic_DNA"/>
</dbReference>